<evidence type="ECO:0000313" key="1">
    <source>
        <dbReference type="EMBL" id="MEJ7138472.1"/>
    </source>
</evidence>
<proteinExistence type="predicted"/>
<dbReference type="EMBL" id="JAWDIE010000011">
    <property type="protein sequence ID" value="MEJ7138472.1"/>
    <property type="molecule type" value="Genomic_DNA"/>
</dbReference>
<protein>
    <submittedName>
        <fullName evidence="1">Type II toxin-antitoxin system RelE/ParE family toxin</fullName>
    </submittedName>
</protein>
<dbReference type="Proteomes" id="UP001364695">
    <property type="component" value="Unassembled WGS sequence"/>
</dbReference>
<evidence type="ECO:0000313" key="2">
    <source>
        <dbReference type="Proteomes" id="UP001364695"/>
    </source>
</evidence>
<gene>
    <name evidence="1" type="ORF">RV045_08520</name>
</gene>
<keyword evidence="2" id="KW-1185">Reference proteome</keyword>
<name>A0ACC6P2N3_9BURK</name>
<reference evidence="1" key="1">
    <citation type="submission" date="2023-10" db="EMBL/GenBank/DDBJ databases">
        <title>Amphibacter perezi, gen. nov., sp. nov. a novel taxa of the family Comamonadaceae, class Betaproteobacteria isolated from the skin microbiota of Pelophylax perezi from different populations.</title>
        <authorList>
            <person name="Costa S."/>
            <person name="Proenca D.N."/>
            <person name="Lopes I."/>
            <person name="Morais P.V."/>
        </authorList>
    </citation>
    <scope>NUCLEOTIDE SEQUENCE</scope>
    <source>
        <strain evidence="1">SL12-8</strain>
    </source>
</reference>
<accession>A0ACC6P2N3</accession>
<organism evidence="1 2">
    <name type="scientific">Amphibiibacter pelophylacis</name>
    <dbReference type="NCBI Taxonomy" id="1799477"/>
    <lineage>
        <taxon>Bacteria</taxon>
        <taxon>Pseudomonadati</taxon>
        <taxon>Pseudomonadota</taxon>
        <taxon>Betaproteobacteria</taxon>
        <taxon>Burkholderiales</taxon>
        <taxon>Sphaerotilaceae</taxon>
        <taxon>Amphibiibacter</taxon>
    </lineage>
</organism>
<comment type="caution">
    <text evidence="1">The sequence shown here is derived from an EMBL/GenBank/DDBJ whole genome shotgun (WGS) entry which is preliminary data.</text>
</comment>
<sequence>MDQRIVILHGFIKKTPATPQAELKIARKRMKEVHRV</sequence>